<evidence type="ECO:0000313" key="9">
    <source>
        <dbReference type="EMBL" id="SDW86194.1"/>
    </source>
</evidence>
<reference evidence="9 10" key="1">
    <citation type="submission" date="2016-10" db="EMBL/GenBank/DDBJ databases">
        <authorList>
            <person name="de Groot N.N."/>
        </authorList>
    </citation>
    <scope>NUCLEOTIDE SEQUENCE [LARGE SCALE GENOMIC DNA]</scope>
    <source>
        <strain evidence="9 10">DSM 19219</strain>
    </source>
</reference>
<feature type="transmembrane region" description="Helical" evidence="7">
    <location>
        <begin position="145"/>
        <end position="170"/>
    </location>
</feature>
<feature type="chain" id="PRO_5011713646" evidence="8">
    <location>
        <begin position="23"/>
        <end position="206"/>
    </location>
</feature>
<keyword evidence="5 7" id="KW-1133">Transmembrane helix</keyword>
<dbReference type="RefSeq" id="WP_092568664.1">
    <property type="nucleotide sequence ID" value="NZ_BMXH01000004.1"/>
</dbReference>
<dbReference type="GO" id="GO:0042970">
    <property type="term" value="F:homoserine transmembrane transporter activity"/>
    <property type="evidence" value="ECO:0007669"/>
    <property type="project" value="TreeGrafter"/>
</dbReference>
<dbReference type="OrthoDB" id="9804822at2"/>
<evidence type="ECO:0000256" key="4">
    <source>
        <dbReference type="ARBA" id="ARBA00022692"/>
    </source>
</evidence>
<evidence type="ECO:0000256" key="1">
    <source>
        <dbReference type="ARBA" id="ARBA00004651"/>
    </source>
</evidence>
<evidence type="ECO:0000256" key="6">
    <source>
        <dbReference type="ARBA" id="ARBA00023136"/>
    </source>
</evidence>
<dbReference type="STRING" id="574349.SAMN05443545_10365"/>
<comment type="similarity">
    <text evidence="2">Belongs to the Rht family.</text>
</comment>
<evidence type="ECO:0000256" key="8">
    <source>
        <dbReference type="SAM" id="SignalP"/>
    </source>
</evidence>
<name>A0A1H2X117_9GAMM</name>
<keyword evidence="10" id="KW-1185">Reference proteome</keyword>
<dbReference type="NCBIfam" id="NF007812">
    <property type="entry name" value="PRK10520.1"/>
    <property type="match status" value="1"/>
</dbReference>
<evidence type="ECO:0000313" key="10">
    <source>
        <dbReference type="Proteomes" id="UP000198500"/>
    </source>
</evidence>
<keyword evidence="3" id="KW-1003">Cell membrane</keyword>
<dbReference type="PANTHER" id="PTHR30086">
    <property type="entry name" value="ARGININE EXPORTER PROTEIN ARGO"/>
    <property type="match status" value="1"/>
</dbReference>
<gene>
    <name evidence="9" type="ORF">SAMN05443545_10365</name>
</gene>
<keyword evidence="8" id="KW-0732">Signal</keyword>
<organism evidence="9 10">
    <name type="scientific">Aidingimonas halophila</name>
    <dbReference type="NCBI Taxonomy" id="574349"/>
    <lineage>
        <taxon>Bacteria</taxon>
        <taxon>Pseudomonadati</taxon>
        <taxon>Pseudomonadota</taxon>
        <taxon>Gammaproteobacteria</taxon>
        <taxon>Oceanospirillales</taxon>
        <taxon>Halomonadaceae</taxon>
        <taxon>Aidingimonas</taxon>
    </lineage>
</organism>
<protein>
    <submittedName>
        <fullName evidence="9">Homoserine/homoserine lactone efflux protein</fullName>
    </submittedName>
</protein>
<dbReference type="InterPro" id="IPR001123">
    <property type="entry name" value="LeuE-type"/>
</dbReference>
<dbReference type="EMBL" id="FNNI01000003">
    <property type="protein sequence ID" value="SDW86194.1"/>
    <property type="molecule type" value="Genomic_DNA"/>
</dbReference>
<feature type="transmembrane region" description="Helical" evidence="7">
    <location>
        <begin position="48"/>
        <end position="65"/>
    </location>
</feature>
<dbReference type="Pfam" id="PF01810">
    <property type="entry name" value="LysE"/>
    <property type="match status" value="1"/>
</dbReference>
<evidence type="ECO:0000256" key="2">
    <source>
        <dbReference type="ARBA" id="ARBA00007928"/>
    </source>
</evidence>
<dbReference type="AlphaFoldDB" id="A0A1H2X117"/>
<dbReference type="GO" id="GO:0005886">
    <property type="term" value="C:plasma membrane"/>
    <property type="evidence" value="ECO:0007669"/>
    <property type="project" value="UniProtKB-SubCell"/>
</dbReference>
<dbReference type="PANTHER" id="PTHR30086:SF14">
    <property type="entry name" value="HOMOSERINE_HOMOSERINE LACTONE EFFLUX PROTEIN"/>
    <property type="match status" value="1"/>
</dbReference>
<evidence type="ECO:0000256" key="3">
    <source>
        <dbReference type="ARBA" id="ARBA00022475"/>
    </source>
</evidence>
<dbReference type="PIRSF" id="PIRSF006324">
    <property type="entry name" value="LeuE"/>
    <property type="match status" value="1"/>
</dbReference>
<evidence type="ECO:0000256" key="5">
    <source>
        <dbReference type="ARBA" id="ARBA00022989"/>
    </source>
</evidence>
<feature type="transmembrane region" description="Helical" evidence="7">
    <location>
        <begin position="182"/>
        <end position="201"/>
    </location>
</feature>
<keyword evidence="6 7" id="KW-0472">Membrane</keyword>
<comment type="subcellular location">
    <subcellularLocation>
        <location evidence="1">Cell membrane</location>
        <topology evidence="1">Multi-pass membrane protein</topology>
    </subcellularLocation>
</comment>
<sequence length="206" mass="22399">MSPSLWLAFLLASILISLSPGAGAVNTMSNGLRYGVRHTMPTIAGLQLGYGLQILVVGVGLGAVLASSTWLFSLLKWAGVAYLIWLGWQKWREGSLEAPTDTNKTPDKRFWESALVNVTNPKATVFLVSLFPQFLVPGDAHGLQLLIMGVTLIAVDIIVMLGYATLASQLQRFMRRPGHQRMLNRLFGGLFMAAAVALASFRRQGV</sequence>
<evidence type="ECO:0000256" key="7">
    <source>
        <dbReference type="SAM" id="Phobius"/>
    </source>
</evidence>
<dbReference type="Proteomes" id="UP000198500">
    <property type="component" value="Unassembled WGS sequence"/>
</dbReference>
<proteinExistence type="inferred from homology"/>
<accession>A0A1H2X117</accession>
<feature type="signal peptide" evidence="8">
    <location>
        <begin position="1"/>
        <end position="22"/>
    </location>
</feature>
<keyword evidence="4 7" id="KW-0812">Transmembrane</keyword>